<sequence>MGVIGNLMFAVGFKVGTDALKSADKQVSGLKKGVLAFGAAGLAAMGTFAIATMNSAANFESAMGKVQGATGQTAEQMEATRSVAESLYSKNFGDDWDDLGSAIATTNQITKQTGDELEKTTKNALLLKEAYGYEIAESVKTADTMMKTFGATSEQSMNLLAQGTQNGLDKSGDLLDTANEYSNHFKSLGFTVDGMFDTLAAGSQNGAFSVDKVGDAVKEFNIRSKDGSKTSTEAFQMLGLDADKMFSTFAAGGPTAQKSFTKVMQMISDIEDPVARNTVGVALMGSQFEDLESDVIGALGTVKSQFDSTKNTMGELEKIKFNKPMEAFKMFGRQIETGLLNPVGQKLLPALNGFGQWLSDHQPQIKAVGDTIGNTLGAGIEIVSGWIQKAIPYLKEFGTQAKIVFDQAVVVVKDLWAAIEPVAVLIGEQLLAAARDLWPQIQSIGTYVGEVTSAFVSWEGFIPLVAGLATAFGAYKTIVGLSVLKTKALTLATKIQTMWSNRAALATKAWNIVMSLNPIGIVIAAIIGLGVALVIAYKKSETFRNIVNKAWGAVKTAFAATMDFFKVTVPAIFNGIVNFFKTWGLTILVVLGGPIVWVVALIIKYWDQIKSFTVAVFTGIWSWLVGIWTSITSSISGAVSGIWNKITGVWNQVRSTTSSIFTGIWTFLTNIWKNILTSVTSSVTNIWNKIKGIWDKITGFLKGINLFDIGKNIIEGMINGIGSMANAVVDKVKAIGNGITDKIKGILGIHSPSRVMMELGMYTGEGLALGIEGTQDRVGQTSAGLADEVTNNQNVTSPSPATLAPARANQGGGINITLTVPVTIQGGGSQNTQQDAQNLGLLVAQEVQKILESVLRRNGLEATS</sequence>
<gene>
    <name evidence="4" type="ORF">SAMN05421578_103342</name>
</gene>
<evidence type="ECO:0000313" key="5">
    <source>
        <dbReference type="Proteomes" id="UP000186666"/>
    </source>
</evidence>
<dbReference type="Gene3D" id="1.20.120.20">
    <property type="entry name" value="Apolipoprotein"/>
    <property type="match status" value="1"/>
</dbReference>
<dbReference type="Proteomes" id="UP000186666">
    <property type="component" value="Unassembled WGS sequence"/>
</dbReference>
<evidence type="ECO:0000313" key="4">
    <source>
        <dbReference type="EMBL" id="SIQ68180.1"/>
    </source>
</evidence>
<keyword evidence="2" id="KW-0472">Membrane</keyword>
<feature type="transmembrane region" description="Helical" evidence="2">
    <location>
        <begin position="519"/>
        <end position="537"/>
    </location>
</feature>
<evidence type="ECO:0000256" key="2">
    <source>
        <dbReference type="SAM" id="Phobius"/>
    </source>
</evidence>
<comment type="caution">
    <text evidence="4">The sequence shown here is derived from an EMBL/GenBank/DDBJ whole genome shotgun (WGS) entry which is preliminary data.</text>
</comment>
<dbReference type="PANTHER" id="PTHR37813">
    <property type="entry name" value="FELS-2 PROPHAGE PROTEIN"/>
    <property type="match status" value="1"/>
</dbReference>
<keyword evidence="1" id="KW-1188">Viral release from host cell</keyword>
<accession>A0ABY1JS82</accession>
<proteinExistence type="predicted"/>
<feature type="transmembrane region" description="Helical" evidence="2">
    <location>
        <begin position="583"/>
        <end position="603"/>
    </location>
</feature>
<name>A0ABY1JS82_9BACL</name>
<keyword evidence="2" id="KW-1133">Transmembrane helix</keyword>
<dbReference type="RefSeq" id="WP_068582800.1">
    <property type="nucleotide sequence ID" value="NZ_FTNK01000003.1"/>
</dbReference>
<evidence type="ECO:0000259" key="3">
    <source>
        <dbReference type="Pfam" id="PF10145"/>
    </source>
</evidence>
<dbReference type="InterPro" id="IPR010090">
    <property type="entry name" value="Phage_tape_meas"/>
</dbReference>
<keyword evidence="5" id="KW-1185">Reference proteome</keyword>
<reference evidence="4 5" key="1">
    <citation type="submission" date="2017-01" db="EMBL/GenBank/DDBJ databases">
        <authorList>
            <person name="Varghese N."/>
            <person name="Submissions S."/>
        </authorList>
    </citation>
    <scope>NUCLEOTIDE SEQUENCE [LARGE SCALE GENOMIC DNA]</scope>
    <source>
        <strain evidence="4 5">ATCC 23464</strain>
    </source>
</reference>
<feature type="transmembrane region" description="Helical" evidence="2">
    <location>
        <begin position="557"/>
        <end position="577"/>
    </location>
</feature>
<dbReference type="Pfam" id="PF10145">
    <property type="entry name" value="PhageMin_Tail"/>
    <property type="match status" value="1"/>
</dbReference>
<dbReference type="EMBL" id="FTNK01000003">
    <property type="protein sequence ID" value="SIQ68180.1"/>
    <property type="molecule type" value="Genomic_DNA"/>
</dbReference>
<dbReference type="PANTHER" id="PTHR37813:SF1">
    <property type="entry name" value="FELS-2 PROPHAGE PROTEIN"/>
    <property type="match status" value="1"/>
</dbReference>
<evidence type="ECO:0000256" key="1">
    <source>
        <dbReference type="ARBA" id="ARBA00022612"/>
    </source>
</evidence>
<organism evidence="4 5">
    <name type="scientific">Paenibacillus macquariensis</name>
    <dbReference type="NCBI Taxonomy" id="948756"/>
    <lineage>
        <taxon>Bacteria</taxon>
        <taxon>Bacillati</taxon>
        <taxon>Bacillota</taxon>
        <taxon>Bacilli</taxon>
        <taxon>Bacillales</taxon>
        <taxon>Paenibacillaceae</taxon>
        <taxon>Paenibacillus</taxon>
    </lineage>
</organism>
<protein>
    <submittedName>
        <fullName evidence="4">Phage-related minor tail protein</fullName>
    </submittedName>
</protein>
<keyword evidence="2" id="KW-0812">Transmembrane</keyword>
<feature type="domain" description="Phage tail tape measure protein" evidence="3">
    <location>
        <begin position="91"/>
        <end position="285"/>
    </location>
</feature>